<name>A0A5E6QES4_PSEFL</name>
<proteinExistence type="predicted"/>
<dbReference type="InterPro" id="IPR023346">
    <property type="entry name" value="Lysozyme-like_dom_sf"/>
</dbReference>
<feature type="signal peptide" evidence="1">
    <location>
        <begin position="1"/>
        <end position="29"/>
    </location>
</feature>
<evidence type="ECO:0000313" key="4">
    <source>
        <dbReference type="Proteomes" id="UP000326241"/>
    </source>
</evidence>
<sequence precursor="true">MDTTVNVHYKLWCLWSCVMTWSPASLCFAQTITAPPPAYSIAARRSGVPSNVLFAVALQESGMTLRGKLLPWPWTLNLAGNPQYFATHADACRALRAGLMRLPAFRIDVGLTQINLGHQRRFYHDPCEVLSPNKNLTIAATILREQYRVDEDWLMAAGRYHLPAGGRPAARYRRSVARYLNDLALTEGGRP</sequence>
<reference evidence="3 4" key="1">
    <citation type="submission" date="2019-09" db="EMBL/GenBank/DDBJ databases">
        <authorList>
            <person name="Chandra G."/>
            <person name="Truman W A."/>
        </authorList>
    </citation>
    <scope>NUCLEOTIDE SEQUENCE [LARGE SCALE GENOMIC DNA]</scope>
    <source>
        <strain evidence="3">PS624</strain>
    </source>
</reference>
<accession>A0A5E6QES4</accession>
<evidence type="ECO:0000259" key="2">
    <source>
        <dbReference type="Pfam" id="PF01464"/>
    </source>
</evidence>
<dbReference type="SUPFAM" id="SSF53955">
    <property type="entry name" value="Lysozyme-like"/>
    <property type="match status" value="1"/>
</dbReference>
<evidence type="ECO:0000256" key="1">
    <source>
        <dbReference type="SAM" id="SignalP"/>
    </source>
</evidence>
<evidence type="ECO:0000313" key="3">
    <source>
        <dbReference type="EMBL" id="VVM53807.1"/>
    </source>
</evidence>
<dbReference type="EMBL" id="CABVGZ010000006">
    <property type="protein sequence ID" value="VVM53807.1"/>
    <property type="molecule type" value="Genomic_DNA"/>
</dbReference>
<dbReference type="Proteomes" id="UP000326241">
    <property type="component" value="Unassembled WGS sequence"/>
</dbReference>
<dbReference type="InterPro" id="IPR008258">
    <property type="entry name" value="Transglycosylase_SLT_dom_1"/>
</dbReference>
<feature type="domain" description="Transglycosylase SLT" evidence="2">
    <location>
        <begin position="42"/>
        <end position="161"/>
    </location>
</feature>
<gene>
    <name evidence="3" type="ORF">PS624_00925</name>
</gene>
<protein>
    <recommendedName>
        <fullName evidence="2">Transglycosylase SLT domain-containing protein</fullName>
    </recommendedName>
</protein>
<dbReference type="Pfam" id="PF01464">
    <property type="entry name" value="SLT"/>
    <property type="match status" value="1"/>
</dbReference>
<feature type="chain" id="PRO_5023003973" description="Transglycosylase SLT domain-containing protein" evidence="1">
    <location>
        <begin position="30"/>
        <end position="191"/>
    </location>
</feature>
<dbReference type="AlphaFoldDB" id="A0A5E6QES4"/>
<organism evidence="3 4">
    <name type="scientific">Pseudomonas fluorescens</name>
    <dbReference type="NCBI Taxonomy" id="294"/>
    <lineage>
        <taxon>Bacteria</taxon>
        <taxon>Pseudomonadati</taxon>
        <taxon>Pseudomonadota</taxon>
        <taxon>Gammaproteobacteria</taxon>
        <taxon>Pseudomonadales</taxon>
        <taxon>Pseudomonadaceae</taxon>
        <taxon>Pseudomonas</taxon>
    </lineage>
</organism>
<keyword evidence="1" id="KW-0732">Signal</keyword>
<dbReference type="Gene3D" id="1.10.530.10">
    <property type="match status" value="1"/>
</dbReference>